<gene>
    <name evidence="1" type="ORF">SAMN05421856_101385</name>
</gene>
<dbReference type="RefSeq" id="WP_089998145.1">
    <property type="nucleotide sequence ID" value="NZ_FOBV01000001.1"/>
</dbReference>
<dbReference type="Proteomes" id="UP000199450">
    <property type="component" value="Unassembled WGS sequence"/>
</dbReference>
<dbReference type="STRING" id="295069.SAMN05421856_101385"/>
<dbReference type="AlphaFoldDB" id="A0A1H7W0Y2"/>
<keyword evidence="2" id="KW-1185">Reference proteome</keyword>
<proteinExistence type="predicted"/>
<accession>A0A1H7W0Y2</accession>
<dbReference type="OrthoDB" id="1261407at2"/>
<reference evidence="2" key="1">
    <citation type="submission" date="2016-10" db="EMBL/GenBank/DDBJ databases">
        <authorList>
            <person name="Varghese N."/>
            <person name="Submissions S."/>
        </authorList>
    </citation>
    <scope>NUCLEOTIDE SEQUENCE [LARGE SCALE GENOMIC DNA]</scope>
    <source>
        <strain evidence="2">DSM 17453</strain>
    </source>
</reference>
<dbReference type="EMBL" id="FOBV01000001">
    <property type="protein sequence ID" value="SEM14667.1"/>
    <property type="molecule type" value="Genomic_DNA"/>
</dbReference>
<sequence>MEKIEKEKEIVKIVLKVLDELKFSYDKNEEELESMTAYYNKKEKMYDGKEWDYYSVSFYTEYNEVMGDVFLRTCYVDAETMQVKGIHGDHGVWEIIYNDKGIAVNKKFISPSFPYDKQ</sequence>
<evidence type="ECO:0000313" key="1">
    <source>
        <dbReference type="EMBL" id="SEM14667.1"/>
    </source>
</evidence>
<protein>
    <submittedName>
        <fullName evidence="1">Uncharacterized protein</fullName>
    </submittedName>
</protein>
<evidence type="ECO:0000313" key="2">
    <source>
        <dbReference type="Proteomes" id="UP000199450"/>
    </source>
</evidence>
<organism evidence="1 2">
    <name type="scientific">Chryseobacterium taichungense</name>
    <dbReference type="NCBI Taxonomy" id="295069"/>
    <lineage>
        <taxon>Bacteria</taxon>
        <taxon>Pseudomonadati</taxon>
        <taxon>Bacteroidota</taxon>
        <taxon>Flavobacteriia</taxon>
        <taxon>Flavobacteriales</taxon>
        <taxon>Weeksellaceae</taxon>
        <taxon>Chryseobacterium group</taxon>
        <taxon>Chryseobacterium</taxon>
    </lineage>
</organism>
<name>A0A1H7W0Y2_9FLAO</name>